<organism evidence="1 2">
    <name type="scientific">Hericium alpestre</name>
    <dbReference type="NCBI Taxonomy" id="135208"/>
    <lineage>
        <taxon>Eukaryota</taxon>
        <taxon>Fungi</taxon>
        <taxon>Dikarya</taxon>
        <taxon>Basidiomycota</taxon>
        <taxon>Agaricomycotina</taxon>
        <taxon>Agaricomycetes</taxon>
        <taxon>Russulales</taxon>
        <taxon>Hericiaceae</taxon>
        <taxon>Hericium</taxon>
    </lineage>
</organism>
<keyword evidence="2" id="KW-1185">Reference proteome</keyword>
<name>A0A4Y9ZRZ3_9AGAM</name>
<dbReference type="AlphaFoldDB" id="A0A4Y9ZRZ3"/>
<dbReference type="Proteomes" id="UP000298061">
    <property type="component" value="Unassembled WGS sequence"/>
</dbReference>
<protein>
    <submittedName>
        <fullName evidence="1">Uncharacterized protein</fullName>
    </submittedName>
</protein>
<sequence length="150" mass="17030">MALKTAQPLETLHEAFWPTSSLPGIIPPKFLYGFPIYMRQVKTFCVKHLTGSVTPEEIWKDDPGFDGYWCAMASEYLTKEVGCPVVVTIALSALDTSYVASMADTYSLKDKGRKRPTEEHCDKLAQLLYGDKSGEAKVKWHLDMQFCEWR</sequence>
<proteinExistence type="predicted"/>
<gene>
    <name evidence="1" type="ORF">EWM64_g7011</name>
</gene>
<accession>A0A4Y9ZRZ3</accession>
<evidence type="ECO:0000313" key="1">
    <source>
        <dbReference type="EMBL" id="TFY77000.1"/>
    </source>
</evidence>
<dbReference type="EMBL" id="SFCI01001030">
    <property type="protein sequence ID" value="TFY77000.1"/>
    <property type="molecule type" value="Genomic_DNA"/>
</dbReference>
<evidence type="ECO:0000313" key="2">
    <source>
        <dbReference type="Proteomes" id="UP000298061"/>
    </source>
</evidence>
<comment type="caution">
    <text evidence="1">The sequence shown here is derived from an EMBL/GenBank/DDBJ whole genome shotgun (WGS) entry which is preliminary data.</text>
</comment>
<reference evidence="1 2" key="1">
    <citation type="submission" date="2019-02" db="EMBL/GenBank/DDBJ databases">
        <title>Genome sequencing of the rare red list fungi Hericium alpestre (H. flagellum).</title>
        <authorList>
            <person name="Buettner E."/>
            <person name="Kellner H."/>
        </authorList>
    </citation>
    <scope>NUCLEOTIDE SEQUENCE [LARGE SCALE GENOMIC DNA]</scope>
    <source>
        <strain evidence="1 2">DSM 108284</strain>
    </source>
</reference>